<name>A0A8J4E5S8_9ACTN</name>
<evidence type="ECO:0000313" key="2">
    <source>
        <dbReference type="Proteomes" id="UP000612585"/>
    </source>
</evidence>
<sequence>MTGDPIVDLDYCRIGSIAGATAGSHRSRRAPTCPFATIRVSPAGVRIPGQYMGFRTEG</sequence>
<dbReference type="EMBL" id="BOPG01000078">
    <property type="protein sequence ID" value="GIJ62454.1"/>
    <property type="molecule type" value="Genomic_DNA"/>
</dbReference>
<reference evidence="1" key="1">
    <citation type="submission" date="2021-01" db="EMBL/GenBank/DDBJ databases">
        <title>Whole genome shotgun sequence of Virgisporangium aurantiacum NBRC 16421.</title>
        <authorList>
            <person name="Komaki H."/>
            <person name="Tamura T."/>
        </authorList>
    </citation>
    <scope>NUCLEOTIDE SEQUENCE</scope>
    <source>
        <strain evidence="1">NBRC 16421</strain>
    </source>
</reference>
<protein>
    <submittedName>
        <fullName evidence="1">Uncharacterized protein</fullName>
    </submittedName>
</protein>
<dbReference type="AlphaFoldDB" id="A0A8J4E5S8"/>
<dbReference type="Proteomes" id="UP000612585">
    <property type="component" value="Unassembled WGS sequence"/>
</dbReference>
<keyword evidence="2" id="KW-1185">Reference proteome</keyword>
<organism evidence="1 2">
    <name type="scientific">Virgisporangium aurantiacum</name>
    <dbReference type="NCBI Taxonomy" id="175570"/>
    <lineage>
        <taxon>Bacteria</taxon>
        <taxon>Bacillati</taxon>
        <taxon>Actinomycetota</taxon>
        <taxon>Actinomycetes</taxon>
        <taxon>Micromonosporales</taxon>
        <taxon>Micromonosporaceae</taxon>
        <taxon>Virgisporangium</taxon>
    </lineage>
</organism>
<comment type="caution">
    <text evidence="1">The sequence shown here is derived from an EMBL/GenBank/DDBJ whole genome shotgun (WGS) entry which is preliminary data.</text>
</comment>
<accession>A0A8J4E5S8</accession>
<proteinExistence type="predicted"/>
<gene>
    <name evidence="1" type="ORF">Vau01_099700</name>
</gene>
<evidence type="ECO:0000313" key="1">
    <source>
        <dbReference type="EMBL" id="GIJ62454.1"/>
    </source>
</evidence>